<dbReference type="AlphaFoldDB" id="A0A9D1LB11"/>
<keyword evidence="1" id="KW-0732">Signal</keyword>
<dbReference type="PROSITE" id="PS51257">
    <property type="entry name" value="PROKAR_LIPOPROTEIN"/>
    <property type="match status" value="1"/>
</dbReference>
<gene>
    <name evidence="2" type="ORF">IAD50_05965</name>
</gene>
<name>A0A9D1LB11_9CLOT</name>
<dbReference type="Proteomes" id="UP000824089">
    <property type="component" value="Unassembled WGS sequence"/>
</dbReference>
<feature type="signal peptide" evidence="1">
    <location>
        <begin position="1"/>
        <end position="22"/>
    </location>
</feature>
<proteinExistence type="predicted"/>
<sequence length="240" mass="27606">MRSKNFVTRCLLGGLAVLSVLSFTGCKEEETVTYEERTYYNNQYVNGRYYCQQGYPDDWTVSADLEQSYYLKTIEEYADGTPITQFNDCGLVAQFSPSSDADKVKYSVYSLKGTFMRATQGDILIGLLGKNTYNFSFNNLFLDSEEHTPRDAFVWEEDIEDTQESIKSTEASYNRIVFQKLGYTFTVDGVDWKGMMLVTIGKEGFYVITLEAESGSWDTYYSTMESMLNDFRMLGWETEQ</sequence>
<reference evidence="2" key="2">
    <citation type="journal article" date="2021" name="PeerJ">
        <title>Extensive microbial diversity within the chicken gut microbiome revealed by metagenomics and culture.</title>
        <authorList>
            <person name="Gilroy R."/>
            <person name="Ravi A."/>
            <person name="Getino M."/>
            <person name="Pursley I."/>
            <person name="Horton D.L."/>
            <person name="Alikhan N.F."/>
            <person name="Baker D."/>
            <person name="Gharbi K."/>
            <person name="Hall N."/>
            <person name="Watson M."/>
            <person name="Adriaenssens E.M."/>
            <person name="Foster-Nyarko E."/>
            <person name="Jarju S."/>
            <person name="Secka A."/>
            <person name="Antonio M."/>
            <person name="Oren A."/>
            <person name="Chaudhuri R.R."/>
            <person name="La Ragione R."/>
            <person name="Hildebrand F."/>
            <person name="Pallen M.J."/>
        </authorList>
    </citation>
    <scope>NUCLEOTIDE SEQUENCE</scope>
    <source>
        <strain evidence="2">CHK195-4489</strain>
    </source>
</reference>
<organism evidence="2 3">
    <name type="scientific">Candidatus Egerieisoma faecipullorum</name>
    <dbReference type="NCBI Taxonomy" id="2840963"/>
    <lineage>
        <taxon>Bacteria</taxon>
        <taxon>Bacillati</taxon>
        <taxon>Bacillota</taxon>
        <taxon>Clostridia</taxon>
        <taxon>Eubacteriales</taxon>
        <taxon>Clostridiaceae</taxon>
        <taxon>Clostridiaceae incertae sedis</taxon>
        <taxon>Candidatus Egerieisoma</taxon>
    </lineage>
</organism>
<comment type="caution">
    <text evidence="2">The sequence shown here is derived from an EMBL/GenBank/DDBJ whole genome shotgun (WGS) entry which is preliminary data.</text>
</comment>
<accession>A0A9D1LB11</accession>
<dbReference type="EMBL" id="DVMM01000125">
    <property type="protein sequence ID" value="HIU29827.1"/>
    <property type="molecule type" value="Genomic_DNA"/>
</dbReference>
<evidence type="ECO:0000313" key="3">
    <source>
        <dbReference type="Proteomes" id="UP000824089"/>
    </source>
</evidence>
<reference evidence="2" key="1">
    <citation type="submission" date="2020-10" db="EMBL/GenBank/DDBJ databases">
        <authorList>
            <person name="Gilroy R."/>
        </authorList>
    </citation>
    <scope>NUCLEOTIDE SEQUENCE</scope>
    <source>
        <strain evidence="2">CHK195-4489</strain>
    </source>
</reference>
<protein>
    <recommendedName>
        <fullName evidence="4">Lipoprotein</fullName>
    </recommendedName>
</protein>
<evidence type="ECO:0000313" key="2">
    <source>
        <dbReference type="EMBL" id="HIU29827.1"/>
    </source>
</evidence>
<evidence type="ECO:0000256" key="1">
    <source>
        <dbReference type="SAM" id="SignalP"/>
    </source>
</evidence>
<feature type="chain" id="PRO_5039094983" description="Lipoprotein" evidence="1">
    <location>
        <begin position="23"/>
        <end position="240"/>
    </location>
</feature>
<evidence type="ECO:0008006" key="4">
    <source>
        <dbReference type="Google" id="ProtNLM"/>
    </source>
</evidence>